<proteinExistence type="predicted"/>
<dbReference type="EMBL" id="JBHSMH010000090">
    <property type="protein sequence ID" value="MFC5471126.1"/>
    <property type="molecule type" value="Genomic_DNA"/>
</dbReference>
<keyword evidence="1" id="KW-0472">Membrane</keyword>
<evidence type="ECO:0000256" key="1">
    <source>
        <dbReference type="SAM" id="Phobius"/>
    </source>
</evidence>
<sequence>MKRKKIWRIVRIAMLYGLALAIVLLAVGYFYQSAGNRNDRSVFKPVGKLVDVFGGKMHVYSGGEGDATVVLSAGWGTVNPYVDFYPLIEKLAGRTRYAVVDNFGYGYSDVTDRKRDIDLIVEEMREGLNQAGQKPPYIMVGHSLASLESIRFAQKYPDEVKGIVLIDGGSPEYYAAHRPLTFISHAQRFLVRFGIARALYHFDGFEESLASDRNGLKLLPEKLKEMDRVSSLLIANNKNITDEMRQSRNNAKKVIEGTKPLAVPLIAMTAGSFGKATTDWLNSQKELPLWSKEGKQILVDDANHYIHLYRPDLVAEAILSLEPTNNP</sequence>
<organism evidence="3 4">
    <name type="scientific">Cohnella suwonensis</name>
    <dbReference type="NCBI Taxonomy" id="696072"/>
    <lineage>
        <taxon>Bacteria</taxon>
        <taxon>Bacillati</taxon>
        <taxon>Bacillota</taxon>
        <taxon>Bacilli</taxon>
        <taxon>Bacillales</taxon>
        <taxon>Paenibacillaceae</taxon>
        <taxon>Cohnella</taxon>
    </lineage>
</organism>
<dbReference type="Gene3D" id="3.40.50.1820">
    <property type="entry name" value="alpha/beta hydrolase"/>
    <property type="match status" value="1"/>
</dbReference>
<accession>A0ABW0M298</accession>
<dbReference type="SUPFAM" id="SSF53474">
    <property type="entry name" value="alpha/beta-Hydrolases"/>
    <property type="match status" value="1"/>
</dbReference>
<keyword evidence="3" id="KW-0378">Hydrolase</keyword>
<evidence type="ECO:0000313" key="4">
    <source>
        <dbReference type="Proteomes" id="UP001596105"/>
    </source>
</evidence>
<gene>
    <name evidence="3" type="ORF">ACFPPD_20770</name>
</gene>
<dbReference type="Pfam" id="PF00561">
    <property type="entry name" value="Abhydrolase_1"/>
    <property type="match status" value="1"/>
</dbReference>
<keyword evidence="1" id="KW-0812">Transmembrane</keyword>
<dbReference type="GO" id="GO:0016787">
    <property type="term" value="F:hydrolase activity"/>
    <property type="evidence" value="ECO:0007669"/>
    <property type="project" value="UniProtKB-KW"/>
</dbReference>
<keyword evidence="4" id="KW-1185">Reference proteome</keyword>
<dbReference type="InterPro" id="IPR050266">
    <property type="entry name" value="AB_hydrolase_sf"/>
</dbReference>
<dbReference type="Proteomes" id="UP001596105">
    <property type="component" value="Unassembled WGS sequence"/>
</dbReference>
<dbReference type="InterPro" id="IPR000073">
    <property type="entry name" value="AB_hydrolase_1"/>
</dbReference>
<dbReference type="InterPro" id="IPR029058">
    <property type="entry name" value="AB_hydrolase_fold"/>
</dbReference>
<protein>
    <submittedName>
        <fullName evidence="3">Alpha/beta fold hydrolase</fullName>
    </submittedName>
</protein>
<keyword evidence="1" id="KW-1133">Transmembrane helix</keyword>
<name>A0ABW0M298_9BACL</name>
<feature type="domain" description="AB hydrolase-1" evidence="2">
    <location>
        <begin position="71"/>
        <end position="177"/>
    </location>
</feature>
<feature type="transmembrane region" description="Helical" evidence="1">
    <location>
        <begin position="12"/>
        <end position="31"/>
    </location>
</feature>
<evidence type="ECO:0000313" key="3">
    <source>
        <dbReference type="EMBL" id="MFC5471126.1"/>
    </source>
</evidence>
<dbReference type="RefSeq" id="WP_209746109.1">
    <property type="nucleotide sequence ID" value="NZ_JBHSMH010000090.1"/>
</dbReference>
<evidence type="ECO:0000259" key="2">
    <source>
        <dbReference type="Pfam" id="PF00561"/>
    </source>
</evidence>
<reference evidence="4" key="1">
    <citation type="journal article" date="2019" name="Int. J. Syst. Evol. Microbiol.">
        <title>The Global Catalogue of Microorganisms (GCM) 10K type strain sequencing project: providing services to taxonomists for standard genome sequencing and annotation.</title>
        <authorList>
            <consortium name="The Broad Institute Genomics Platform"/>
            <consortium name="The Broad Institute Genome Sequencing Center for Infectious Disease"/>
            <person name="Wu L."/>
            <person name="Ma J."/>
        </authorList>
    </citation>
    <scope>NUCLEOTIDE SEQUENCE [LARGE SCALE GENOMIC DNA]</scope>
    <source>
        <strain evidence="4">CCUG 57113</strain>
    </source>
</reference>
<dbReference type="PANTHER" id="PTHR43798">
    <property type="entry name" value="MONOACYLGLYCEROL LIPASE"/>
    <property type="match status" value="1"/>
</dbReference>
<comment type="caution">
    <text evidence="3">The sequence shown here is derived from an EMBL/GenBank/DDBJ whole genome shotgun (WGS) entry which is preliminary data.</text>
</comment>
<dbReference type="PANTHER" id="PTHR43798:SF33">
    <property type="entry name" value="HYDROLASE, PUTATIVE (AFU_ORTHOLOGUE AFUA_2G14860)-RELATED"/>
    <property type="match status" value="1"/>
</dbReference>